<protein>
    <submittedName>
        <fullName evidence="1">Uncharacterized protein</fullName>
    </submittedName>
</protein>
<dbReference type="EMBL" id="CCXZ01000182">
    <property type="protein sequence ID" value="CEG18505.1"/>
    <property type="molecule type" value="Genomic_DNA"/>
</dbReference>
<comment type="caution">
    <text evidence="1">The sequence shown here is derived from an EMBL/GenBank/DDBJ whole genome shotgun (WGS) entry which is preliminary data.</text>
</comment>
<dbReference type="Proteomes" id="UP000052230">
    <property type="component" value="Unassembled WGS sequence"/>
</dbReference>
<organism evidence="1 2">
    <name type="scientific">Xanthomonas citri pv. citri</name>
    <dbReference type="NCBI Taxonomy" id="611301"/>
    <lineage>
        <taxon>Bacteria</taxon>
        <taxon>Pseudomonadati</taxon>
        <taxon>Pseudomonadota</taxon>
        <taxon>Gammaproteobacteria</taxon>
        <taxon>Lysobacterales</taxon>
        <taxon>Lysobacteraceae</taxon>
        <taxon>Xanthomonas</taxon>
    </lineage>
</organism>
<keyword evidence="2" id="KW-1185">Reference proteome</keyword>
<sequence>MASRRALAHATSRSLAVQSFGRIATARETHSRGELPVNVALAWHTPLPAVALTVGLLP</sequence>
<evidence type="ECO:0000313" key="1">
    <source>
        <dbReference type="EMBL" id="CEG18505.1"/>
    </source>
</evidence>
<accession>A0A0U5FIH7</accession>
<gene>
    <name evidence="1" type="ORF">XAC3562_840160</name>
</gene>
<name>A0A0U5FIH7_XANCI</name>
<dbReference type="AlphaFoldDB" id="A0A0U5FIH7"/>
<reference evidence="1 2" key="1">
    <citation type="submission" date="2014-09" db="EMBL/GenBank/DDBJ databases">
        <authorList>
            <person name="Regsiter A."/>
        </authorList>
    </citation>
    <scope>NUCLEOTIDE SEQUENCE [LARGE SCALE GENOMIC DNA]</scope>
</reference>
<evidence type="ECO:0000313" key="2">
    <source>
        <dbReference type="Proteomes" id="UP000052230"/>
    </source>
</evidence>
<proteinExistence type="predicted"/>